<evidence type="ECO:0000313" key="4">
    <source>
        <dbReference type="Proteomes" id="UP000550367"/>
    </source>
</evidence>
<sequence length="170" mass="20383">MKPKYAENIIVGVVLKNKFQWYVSERDVWILDIDKYSEAYRKNGYAFDMNFALQFRDNIHIVDTKMAENYLAGYHEDIVESDDLQKQLLDRQYEDTVLALQPSLYVNFDDRIFISAYPELLPFEEYAPTGWNSRYGTIEEYIPERERYWIIDGEDIIAEKYKVEMRGEKE</sequence>
<proteinExistence type="predicted"/>
<evidence type="ECO:0000313" key="1">
    <source>
        <dbReference type="EMBL" id="MBC1779020.1"/>
    </source>
</evidence>
<dbReference type="AlphaFoldDB" id="A0A7X1CIM1"/>
<dbReference type="RefSeq" id="WP_185352318.1">
    <property type="nucleotide sequence ID" value="NZ_JAAROI010000003.1"/>
</dbReference>
<name>A0A7X1CIM1_9LIST</name>
<dbReference type="Proteomes" id="UP000550367">
    <property type="component" value="Unassembled WGS sequence"/>
</dbReference>
<reference evidence="3 4" key="1">
    <citation type="submission" date="2020-03" db="EMBL/GenBank/DDBJ databases">
        <title>Soil Listeria distribution.</title>
        <authorList>
            <person name="Liao J."/>
            <person name="Wiedmann M."/>
        </authorList>
    </citation>
    <scope>NUCLEOTIDE SEQUENCE [LARGE SCALE GENOMIC DNA]</scope>
    <source>
        <strain evidence="2 4">FSL L7-0153</strain>
        <strain evidence="1 3">FSL L7-1017</strain>
    </source>
</reference>
<accession>A0A7X1CIM1</accession>
<comment type="caution">
    <text evidence="1">The sequence shown here is derived from an EMBL/GenBank/DDBJ whole genome shotgun (WGS) entry which is preliminary data.</text>
</comment>
<dbReference type="EMBL" id="JAARUV010000002">
    <property type="protein sequence ID" value="MBC1779020.1"/>
    <property type="molecule type" value="Genomic_DNA"/>
</dbReference>
<organism evidence="1 3">
    <name type="scientific">Listeria booriae</name>
    <dbReference type="NCBI Taxonomy" id="1552123"/>
    <lineage>
        <taxon>Bacteria</taxon>
        <taxon>Bacillati</taxon>
        <taxon>Bacillota</taxon>
        <taxon>Bacilli</taxon>
        <taxon>Bacillales</taxon>
        <taxon>Listeriaceae</taxon>
        <taxon>Listeria</taxon>
    </lineage>
</organism>
<evidence type="ECO:0008006" key="5">
    <source>
        <dbReference type="Google" id="ProtNLM"/>
    </source>
</evidence>
<evidence type="ECO:0000313" key="3">
    <source>
        <dbReference type="Proteomes" id="UP000547643"/>
    </source>
</evidence>
<dbReference type="EMBL" id="JAARYY010000002">
    <property type="protein sequence ID" value="MBC2243256.1"/>
    <property type="molecule type" value="Genomic_DNA"/>
</dbReference>
<protein>
    <recommendedName>
        <fullName evidence="5">Group-specific protein</fullName>
    </recommendedName>
</protein>
<dbReference type="Proteomes" id="UP000547643">
    <property type="component" value="Unassembled WGS sequence"/>
</dbReference>
<evidence type="ECO:0000313" key="2">
    <source>
        <dbReference type="EMBL" id="MBC2243256.1"/>
    </source>
</evidence>
<gene>
    <name evidence="1" type="ORF">HCA46_09240</name>
    <name evidence="2" type="ORF">HCB25_04190</name>
</gene>